<sequence>MQCSHQCARASLRRRRNPTVLCRLYSSFSIAQSAGDPSAHHLLANPSAVSTRDHLLRALTQLFATNDATADSQTYAALFHLCARHQCPGQGLALHRHLLCKTAGEVPDDVFLNNHIVNMYAKCGYMDRAHKLFDEMRCRNHVTWSVLISGYAQWGRGEECFELFADMLVENAANEFVVVSVLSSCRSSDRSRGEQVHALTLKVAIDSSVYVGNSLISMYSKSRAGGFGEVHRNEARRVFDSMEYRNSITWNSMIAGVQFGDMEGEAVYLFIKMRQSGIEFDRTTIVAVISAVCASAGQDATGGPGLECCRQFHCLAIKSSFILEVEVATALMKAYSDIRGEVADCYKLFKEHGSRGDVIFWTSMIKALSDHDPEESFTLFRGLLREGMRPDRYTFSSILKACAGLVSEKHALMVHSMVAKSGLDHDTALSNALIHAYARCGCLALSEHVFDLMGSYDLVSWNSMLKAYALHGRGKEALNLFSQMKVLPDSATFVALLSACSHTGLVEDGIGLFKSMSEKYGIHPQLDHYACMVDILGRAGRVGDAWELIEGMPMQPDSIVWSALLASCRKHGIKELADMAAGKLRELHPDRSLGYVQISNMHCLGGRFDDAVLIRKEMEGARVRKEPGLSWVQVGKQIHEFASGGRWHPHIKKIYAELDSFIRKLKELGYVPETRLALHDLEEEHREEELYYHSEKLALVFAVMNGGRTNDTIKIIKNIRICVDCHNFMKLSSELLQKEIVLRDSNRFHHFCAKVCSCDDYW</sequence>
<reference evidence="2" key="1">
    <citation type="journal article" date="2023" name="Front. Plant Sci.">
        <title>Chromosomal-level genome assembly of Melastoma candidum provides insights into trichome evolution.</title>
        <authorList>
            <person name="Zhong Y."/>
            <person name="Wu W."/>
            <person name="Sun C."/>
            <person name="Zou P."/>
            <person name="Liu Y."/>
            <person name="Dai S."/>
            <person name="Zhou R."/>
        </authorList>
    </citation>
    <scope>NUCLEOTIDE SEQUENCE [LARGE SCALE GENOMIC DNA]</scope>
</reference>
<keyword evidence="2" id="KW-1185">Reference proteome</keyword>
<accession>A0ACB9SH19</accession>
<dbReference type="Proteomes" id="UP001057402">
    <property type="component" value="Chromosome 1"/>
</dbReference>
<protein>
    <submittedName>
        <fullName evidence="1">Uncharacterized protein</fullName>
    </submittedName>
</protein>
<evidence type="ECO:0000313" key="1">
    <source>
        <dbReference type="EMBL" id="KAI4389361.1"/>
    </source>
</evidence>
<gene>
    <name evidence="1" type="ORF">MLD38_001593</name>
</gene>
<proteinExistence type="predicted"/>
<comment type="caution">
    <text evidence="1">The sequence shown here is derived from an EMBL/GenBank/DDBJ whole genome shotgun (WGS) entry which is preliminary data.</text>
</comment>
<organism evidence="1 2">
    <name type="scientific">Melastoma candidum</name>
    <dbReference type="NCBI Taxonomy" id="119954"/>
    <lineage>
        <taxon>Eukaryota</taxon>
        <taxon>Viridiplantae</taxon>
        <taxon>Streptophyta</taxon>
        <taxon>Embryophyta</taxon>
        <taxon>Tracheophyta</taxon>
        <taxon>Spermatophyta</taxon>
        <taxon>Magnoliopsida</taxon>
        <taxon>eudicotyledons</taxon>
        <taxon>Gunneridae</taxon>
        <taxon>Pentapetalae</taxon>
        <taxon>rosids</taxon>
        <taxon>malvids</taxon>
        <taxon>Myrtales</taxon>
        <taxon>Melastomataceae</taxon>
        <taxon>Melastomatoideae</taxon>
        <taxon>Melastomateae</taxon>
        <taxon>Melastoma</taxon>
    </lineage>
</organism>
<evidence type="ECO:0000313" key="2">
    <source>
        <dbReference type="Proteomes" id="UP001057402"/>
    </source>
</evidence>
<dbReference type="EMBL" id="CM042880">
    <property type="protein sequence ID" value="KAI4389361.1"/>
    <property type="molecule type" value="Genomic_DNA"/>
</dbReference>
<name>A0ACB9SH19_9MYRT</name>